<name>A0A285SEF8_9FIRM</name>
<proteinExistence type="predicted"/>
<dbReference type="PANTHER" id="PTHR30024">
    <property type="entry name" value="ALIPHATIC SULFONATES-BINDING PROTEIN-RELATED"/>
    <property type="match status" value="1"/>
</dbReference>
<protein>
    <submittedName>
        <fullName evidence="3">NitT/TauT family transport system substrate-binding protein</fullName>
    </submittedName>
</protein>
<dbReference type="PROSITE" id="PS51257">
    <property type="entry name" value="PROKAR_LIPOPROTEIN"/>
    <property type="match status" value="1"/>
</dbReference>
<gene>
    <name evidence="3" type="ORF">SAMN02910411_2161</name>
</gene>
<dbReference type="Proteomes" id="UP000219563">
    <property type="component" value="Unassembled WGS sequence"/>
</dbReference>
<reference evidence="3 4" key="1">
    <citation type="submission" date="2017-08" db="EMBL/GenBank/DDBJ databases">
        <authorList>
            <person name="de Groot N.N."/>
        </authorList>
    </citation>
    <scope>NUCLEOTIDE SEQUENCE [LARGE SCALE GENOMIC DNA]</scope>
    <source>
        <strain evidence="3 4">DSM 9787</strain>
    </source>
</reference>
<dbReference type="InterPro" id="IPR015168">
    <property type="entry name" value="SsuA/THI5"/>
</dbReference>
<evidence type="ECO:0000259" key="2">
    <source>
        <dbReference type="Pfam" id="PF09084"/>
    </source>
</evidence>
<feature type="chain" id="PRO_5039477577" evidence="1">
    <location>
        <begin position="26"/>
        <end position="365"/>
    </location>
</feature>
<evidence type="ECO:0000313" key="3">
    <source>
        <dbReference type="EMBL" id="SOC06047.1"/>
    </source>
</evidence>
<feature type="signal peptide" evidence="1">
    <location>
        <begin position="1"/>
        <end position="25"/>
    </location>
</feature>
<accession>A0A285SEF8</accession>
<dbReference type="RefSeq" id="WP_097076483.1">
    <property type="nucleotide sequence ID" value="NZ_OBMR01000007.1"/>
</dbReference>
<feature type="domain" description="SsuA/THI5-like" evidence="2">
    <location>
        <begin position="87"/>
        <end position="285"/>
    </location>
</feature>
<dbReference type="Gene3D" id="3.40.190.10">
    <property type="entry name" value="Periplasmic binding protein-like II"/>
    <property type="match status" value="2"/>
</dbReference>
<sequence>MHNKNINKKLITLSLAATLVFSAVACGTTSGNDENGTKSNASVEDNGVENVALTAEDFNIDDVGEFTIRVGVCSGDDNQYLKILDDHTNFLKDRGINLETTEFAAGINTIDAITIDQLDIGNFADYAGINRIGNTLADTELRALTQTWINTSTTLYVNPEHISSPEDLEGAILLSQAGVVFEYEYGKLVEKYNLDPEKIELTNVSSAQEALALATTGSGDAYWAGAQIQPKFEEAGWVPLVTVAEVDAPMYCFLVANNSYLEEHQAEVAKYLAVSEEGFAYITENLDEFAGWVEEDLGLKKDLVISGWNEKTHDYGFDQDAYEDLVKVEEWCFNNGNFPTAYDPADYINTDALALYKPDSVTWSR</sequence>
<evidence type="ECO:0000313" key="4">
    <source>
        <dbReference type="Proteomes" id="UP000219563"/>
    </source>
</evidence>
<dbReference type="AlphaFoldDB" id="A0A285SEF8"/>
<evidence type="ECO:0000256" key="1">
    <source>
        <dbReference type="SAM" id="SignalP"/>
    </source>
</evidence>
<dbReference type="Pfam" id="PF09084">
    <property type="entry name" value="NMT1"/>
    <property type="match status" value="1"/>
</dbReference>
<dbReference type="SUPFAM" id="SSF53850">
    <property type="entry name" value="Periplasmic binding protein-like II"/>
    <property type="match status" value="1"/>
</dbReference>
<organism evidence="3 4">
    <name type="scientific">Pseudobutyrivibrio ruminis DSM 9787</name>
    <dbReference type="NCBI Taxonomy" id="1123011"/>
    <lineage>
        <taxon>Bacteria</taxon>
        <taxon>Bacillati</taxon>
        <taxon>Bacillota</taxon>
        <taxon>Clostridia</taxon>
        <taxon>Lachnospirales</taxon>
        <taxon>Lachnospiraceae</taxon>
        <taxon>Pseudobutyrivibrio</taxon>
    </lineage>
</organism>
<dbReference type="EMBL" id="OBMR01000007">
    <property type="protein sequence ID" value="SOC06047.1"/>
    <property type="molecule type" value="Genomic_DNA"/>
</dbReference>
<keyword evidence="1" id="KW-0732">Signal</keyword>